<sequence length="166" mass="18669">MVLQKSSSSPSIVFQVRRNRAELVKPAGSTPHELKLLSDIDDQQGLRIYYSLVEFFPYQNSMAGKDPVHVIKEALSKALVLYYPLAERLKEAPKGKLMVDCTGEGVLFIEANADVTLEQFGADLLPPFPCFDELLYHVPYSDDGIVDSPLLFIQLKFLYTPICSRK</sequence>
<evidence type="ECO:0000256" key="1">
    <source>
        <dbReference type="ARBA" id="ARBA00009861"/>
    </source>
</evidence>
<dbReference type="Proteomes" id="UP001341840">
    <property type="component" value="Unassembled WGS sequence"/>
</dbReference>
<dbReference type="InterPro" id="IPR023213">
    <property type="entry name" value="CAT-like_dom_sf"/>
</dbReference>
<dbReference type="EMBL" id="JASCZI010030658">
    <property type="protein sequence ID" value="MED6124151.1"/>
    <property type="molecule type" value="Genomic_DNA"/>
</dbReference>
<proteinExistence type="inferred from homology"/>
<evidence type="ECO:0000256" key="2">
    <source>
        <dbReference type="ARBA" id="ARBA00022679"/>
    </source>
</evidence>
<protein>
    <submittedName>
        <fullName evidence="3">Uncharacterized protein</fullName>
    </submittedName>
</protein>
<organism evidence="3 4">
    <name type="scientific">Stylosanthes scabra</name>
    <dbReference type="NCBI Taxonomy" id="79078"/>
    <lineage>
        <taxon>Eukaryota</taxon>
        <taxon>Viridiplantae</taxon>
        <taxon>Streptophyta</taxon>
        <taxon>Embryophyta</taxon>
        <taxon>Tracheophyta</taxon>
        <taxon>Spermatophyta</taxon>
        <taxon>Magnoliopsida</taxon>
        <taxon>eudicotyledons</taxon>
        <taxon>Gunneridae</taxon>
        <taxon>Pentapetalae</taxon>
        <taxon>rosids</taxon>
        <taxon>fabids</taxon>
        <taxon>Fabales</taxon>
        <taxon>Fabaceae</taxon>
        <taxon>Papilionoideae</taxon>
        <taxon>50 kb inversion clade</taxon>
        <taxon>dalbergioids sensu lato</taxon>
        <taxon>Dalbergieae</taxon>
        <taxon>Pterocarpus clade</taxon>
        <taxon>Stylosanthes</taxon>
    </lineage>
</organism>
<dbReference type="InterPro" id="IPR050898">
    <property type="entry name" value="Plant_acyltransferase"/>
</dbReference>
<evidence type="ECO:0000313" key="4">
    <source>
        <dbReference type="Proteomes" id="UP001341840"/>
    </source>
</evidence>
<comment type="caution">
    <text evidence="3">The sequence shown here is derived from an EMBL/GenBank/DDBJ whole genome shotgun (WGS) entry which is preliminary data.</text>
</comment>
<dbReference type="PANTHER" id="PTHR31147:SF66">
    <property type="entry name" value="OS05G0315700 PROTEIN"/>
    <property type="match status" value="1"/>
</dbReference>
<gene>
    <name evidence="3" type="ORF">PIB30_056368</name>
</gene>
<dbReference type="Pfam" id="PF02458">
    <property type="entry name" value="Transferase"/>
    <property type="match status" value="1"/>
</dbReference>
<reference evidence="3 4" key="1">
    <citation type="journal article" date="2023" name="Plants (Basel)">
        <title>Bridging the Gap: Combining Genomics and Transcriptomics Approaches to Understand Stylosanthes scabra, an Orphan Legume from the Brazilian Caatinga.</title>
        <authorList>
            <person name="Ferreira-Neto J.R.C."/>
            <person name="da Silva M.D."/>
            <person name="Binneck E."/>
            <person name="de Melo N.F."/>
            <person name="da Silva R.H."/>
            <person name="de Melo A.L.T.M."/>
            <person name="Pandolfi V."/>
            <person name="Bustamante F.O."/>
            <person name="Brasileiro-Vidal A.C."/>
            <person name="Benko-Iseppon A.M."/>
        </authorList>
    </citation>
    <scope>NUCLEOTIDE SEQUENCE [LARGE SCALE GENOMIC DNA]</scope>
    <source>
        <tissue evidence="3">Leaves</tissue>
    </source>
</reference>
<dbReference type="Gene3D" id="3.30.559.10">
    <property type="entry name" value="Chloramphenicol acetyltransferase-like domain"/>
    <property type="match status" value="1"/>
</dbReference>
<evidence type="ECO:0000313" key="3">
    <source>
        <dbReference type="EMBL" id="MED6124151.1"/>
    </source>
</evidence>
<comment type="similarity">
    <text evidence="1">Belongs to the plant acyltransferase family.</text>
</comment>
<keyword evidence="2" id="KW-0808">Transferase</keyword>
<accession>A0ABU6RJ95</accession>
<dbReference type="PANTHER" id="PTHR31147">
    <property type="entry name" value="ACYL TRANSFERASE 4"/>
    <property type="match status" value="1"/>
</dbReference>
<name>A0ABU6RJ95_9FABA</name>
<keyword evidence="4" id="KW-1185">Reference proteome</keyword>